<dbReference type="InterPro" id="IPR029063">
    <property type="entry name" value="SAM-dependent_MTases_sf"/>
</dbReference>
<organism evidence="5 6">
    <name type="scientific">Sporosarcina quadrami</name>
    <dbReference type="NCBI Taxonomy" id="2762234"/>
    <lineage>
        <taxon>Bacteria</taxon>
        <taxon>Bacillati</taxon>
        <taxon>Bacillota</taxon>
        <taxon>Bacilli</taxon>
        <taxon>Bacillales</taxon>
        <taxon>Caryophanaceae</taxon>
        <taxon>Sporosarcina</taxon>
    </lineage>
</organism>
<evidence type="ECO:0000313" key="6">
    <source>
        <dbReference type="Proteomes" id="UP000626786"/>
    </source>
</evidence>
<keyword evidence="3 4" id="KW-0949">S-adenosyl-L-methionine</keyword>
<dbReference type="Proteomes" id="UP000626786">
    <property type="component" value="Unassembled WGS sequence"/>
</dbReference>
<name>A0ABR8U4W7_9BACL</name>
<evidence type="ECO:0000256" key="2">
    <source>
        <dbReference type="ARBA" id="ARBA00022679"/>
    </source>
</evidence>
<feature type="binding site" evidence="4">
    <location>
        <position position="156"/>
    </location>
    <ligand>
        <name>Mg(2+)</name>
        <dbReference type="ChEBI" id="CHEBI:18420"/>
    </ligand>
</feature>
<evidence type="ECO:0000313" key="5">
    <source>
        <dbReference type="EMBL" id="MBD7983081.1"/>
    </source>
</evidence>
<feature type="binding site" evidence="4">
    <location>
        <position position="64"/>
    </location>
    <ligand>
        <name>S-adenosyl-L-methionine</name>
        <dbReference type="ChEBI" id="CHEBI:59789"/>
    </ligand>
</feature>
<dbReference type="PROSITE" id="PS51682">
    <property type="entry name" value="SAM_OMT_I"/>
    <property type="match status" value="1"/>
</dbReference>
<keyword evidence="2 4" id="KW-0808">Transferase</keyword>
<dbReference type="Gene3D" id="3.40.50.150">
    <property type="entry name" value="Vaccinia Virus protein VP39"/>
    <property type="match status" value="1"/>
</dbReference>
<dbReference type="InterPro" id="IPR050362">
    <property type="entry name" value="Cation-dep_OMT"/>
</dbReference>
<comment type="function">
    <text evidence="4">Catalyzes the methylation of 5-hydroxyuridine (ho5U) to form 5-methoxyuridine (mo5U) at position 34 in tRNAs.</text>
</comment>
<proteinExistence type="inferred from homology"/>
<evidence type="ECO:0000256" key="1">
    <source>
        <dbReference type="ARBA" id="ARBA00022603"/>
    </source>
</evidence>
<feature type="binding site" evidence="4">
    <location>
        <position position="81"/>
    </location>
    <ligand>
        <name>S-adenosyl-L-methionine</name>
        <dbReference type="ChEBI" id="CHEBI:59789"/>
    </ligand>
</feature>
<feature type="binding site" evidence="4">
    <location>
        <position position="155"/>
    </location>
    <ligand>
        <name>Mg(2+)</name>
        <dbReference type="ChEBI" id="CHEBI:18420"/>
    </ligand>
</feature>
<evidence type="ECO:0000256" key="3">
    <source>
        <dbReference type="ARBA" id="ARBA00022691"/>
    </source>
</evidence>
<feature type="binding site" evidence="4">
    <location>
        <position position="129"/>
    </location>
    <ligand>
        <name>S-adenosyl-L-methionine</name>
        <dbReference type="ChEBI" id="CHEBI:59789"/>
    </ligand>
</feature>
<feature type="binding site" evidence="4">
    <location>
        <begin position="109"/>
        <end position="110"/>
    </location>
    <ligand>
        <name>S-adenosyl-L-methionine</name>
        <dbReference type="ChEBI" id="CHEBI:59789"/>
    </ligand>
</feature>
<evidence type="ECO:0000256" key="4">
    <source>
        <dbReference type="HAMAP-Rule" id="MF_02217"/>
    </source>
</evidence>
<dbReference type="HAMAP" id="MF_02217">
    <property type="entry name" value="TrmR_methyltr"/>
    <property type="match status" value="1"/>
</dbReference>
<comment type="caution">
    <text evidence="5">The sequence shown here is derived from an EMBL/GenBank/DDBJ whole genome shotgun (WGS) entry which is preliminary data.</text>
</comment>
<keyword evidence="4" id="KW-0479">Metal-binding</keyword>
<keyword evidence="4" id="KW-0819">tRNA processing</keyword>
<dbReference type="SUPFAM" id="SSF53335">
    <property type="entry name" value="S-adenosyl-L-methionine-dependent methyltransferases"/>
    <property type="match status" value="1"/>
</dbReference>
<keyword evidence="4" id="KW-0460">Magnesium</keyword>
<comment type="subunit">
    <text evidence="4">Homodimer.</text>
</comment>
<accession>A0ABR8U4W7</accession>
<dbReference type="Pfam" id="PF01596">
    <property type="entry name" value="Methyltransf_3"/>
    <property type="match status" value="1"/>
</dbReference>
<dbReference type="PANTHER" id="PTHR10509:SF14">
    <property type="entry name" value="CAFFEOYL-COA O-METHYLTRANSFERASE 3-RELATED"/>
    <property type="match status" value="1"/>
</dbReference>
<keyword evidence="1 4" id="KW-0489">Methyltransferase</keyword>
<dbReference type="RefSeq" id="WP_191692727.1">
    <property type="nucleotide sequence ID" value="NZ_JACSQN010000001.1"/>
</dbReference>
<dbReference type="InterPro" id="IPR002935">
    <property type="entry name" value="SAM_O-MeTrfase"/>
</dbReference>
<sequence>MKMYEDYIAGFSEPANSLVEEMERYAALNHVPIMDRSGMDTFLGLLRIQQPKQILEIGSAIGYSAIRMIQALDKASVVTIERDADRFTTAVEFIRRGGLNDRITIIEGDALELASEILPPIHFDALFIDAAKGQYKRFFEKYSNHVAPGGIIYCDNMFMHGAVLMADEEIPRRNRTMIRNLRAFTAWVMEHPDYDSSLLPVGDGILIAVKRHK</sequence>
<dbReference type="InterPro" id="IPR043675">
    <property type="entry name" value="TrmR_methyltr"/>
</dbReference>
<dbReference type="PANTHER" id="PTHR10509">
    <property type="entry name" value="O-METHYLTRANSFERASE-RELATED"/>
    <property type="match status" value="1"/>
</dbReference>
<protein>
    <recommendedName>
        <fullName evidence="4">tRNA 5-hydroxyuridine methyltransferase</fullName>
        <ecNumber evidence="4">2.1.1.-</ecNumber>
    </recommendedName>
    <alternativeName>
        <fullName evidence="4">ho5U methyltransferase</fullName>
    </alternativeName>
</protein>
<dbReference type="EMBL" id="JACSQN010000001">
    <property type="protein sequence ID" value="MBD7983081.1"/>
    <property type="molecule type" value="Genomic_DNA"/>
</dbReference>
<comment type="similarity">
    <text evidence="4">Belongs to the class I-like SAM-binding methyltransferase superfamily. Cation-dependent O-methyltransferase family.</text>
</comment>
<keyword evidence="6" id="KW-1185">Reference proteome</keyword>
<dbReference type="CDD" id="cd02440">
    <property type="entry name" value="AdoMet_MTases"/>
    <property type="match status" value="1"/>
</dbReference>
<feature type="binding site" evidence="4">
    <location>
        <position position="129"/>
    </location>
    <ligand>
        <name>Mg(2+)</name>
        <dbReference type="ChEBI" id="CHEBI:18420"/>
    </ligand>
</feature>
<feature type="binding site" evidence="4">
    <location>
        <position position="34"/>
    </location>
    <ligand>
        <name>S-adenosyl-L-methionine</name>
        <dbReference type="ChEBI" id="CHEBI:59789"/>
    </ligand>
</feature>
<gene>
    <name evidence="4" type="primary">trmR</name>
    <name evidence="5" type="ORF">H9649_00700</name>
</gene>
<dbReference type="EC" id="2.1.1.-" evidence="4"/>
<reference evidence="5 6" key="1">
    <citation type="submission" date="2020-08" db="EMBL/GenBank/DDBJ databases">
        <title>A Genomic Blueprint of the Chicken Gut Microbiome.</title>
        <authorList>
            <person name="Gilroy R."/>
            <person name="Ravi A."/>
            <person name="Getino M."/>
            <person name="Pursley I."/>
            <person name="Horton D.L."/>
            <person name="Alikhan N.-F."/>
            <person name="Baker D."/>
            <person name="Gharbi K."/>
            <person name="Hall N."/>
            <person name="Watson M."/>
            <person name="Adriaenssens E.M."/>
            <person name="Foster-Nyarko E."/>
            <person name="Jarju S."/>
            <person name="Secka A."/>
            <person name="Antonio M."/>
            <person name="Oren A."/>
            <person name="Chaudhuri R."/>
            <person name="La Ragione R.M."/>
            <person name="Hildebrand F."/>
            <person name="Pallen M.J."/>
        </authorList>
    </citation>
    <scope>NUCLEOTIDE SEQUENCE [LARGE SCALE GENOMIC DNA]</scope>
    <source>
        <strain evidence="5 6">Sa2YVA2</strain>
    </source>
</reference>
<comment type="catalytic activity">
    <reaction evidence="4">
        <text>5-hydroxyuridine(34) in tRNA + S-adenosyl-L-methionine = 5-methoxyuridine(34) in tRNA + S-adenosyl-L-homocysteine + H(+)</text>
        <dbReference type="Rhea" id="RHEA:60524"/>
        <dbReference type="Rhea" id="RHEA-COMP:13381"/>
        <dbReference type="Rhea" id="RHEA-COMP:15591"/>
        <dbReference type="ChEBI" id="CHEBI:15378"/>
        <dbReference type="ChEBI" id="CHEBI:57856"/>
        <dbReference type="ChEBI" id="CHEBI:59789"/>
        <dbReference type="ChEBI" id="CHEBI:136877"/>
        <dbReference type="ChEBI" id="CHEBI:143860"/>
    </reaction>
</comment>